<keyword evidence="2" id="KW-0805">Transcription regulation</keyword>
<sequence>MELRQLRYFVAVVECGSLSRAASMVHIVQPALSQQMGQLEQELGVQLLHRSVRGVTPTPAGHALYRHAQQMLKMADQTQDAVRNSVGEIGGPVKLGLPSSLALVLVGPLVGALEMRFPGISLEVYESPSSYLPAHLINQQVDLSVLVDDLTLPGIHAEPLLEESLYFAQPRHAPVLEGADFTLASIARVPLMLTTHATTLRHLVDRAFTEAGVLPIVKAQASSIQTLLLMVAKGGAGTIVPRSALALHVAADLLRANIIEPRIIRRATLAYSRLGYLSPAAGCVRDVLREIADQVIGAEKWFIDAIPDTQP</sequence>
<dbReference type="InterPro" id="IPR000847">
    <property type="entry name" value="LysR_HTH_N"/>
</dbReference>
<reference evidence="7 8" key="1">
    <citation type="submission" date="2020-06" db="EMBL/GenBank/DDBJ databases">
        <title>Schlegella sp. ID0723 isolated from air conditioner.</title>
        <authorList>
            <person name="Kim D.Y."/>
            <person name="Kim D.-U."/>
        </authorList>
    </citation>
    <scope>NUCLEOTIDE SEQUENCE [LARGE SCALE GENOMIC DNA]</scope>
    <source>
        <strain evidence="7 8">ID0723</strain>
    </source>
</reference>
<evidence type="ECO:0000256" key="3">
    <source>
        <dbReference type="ARBA" id="ARBA00023125"/>
    </source>
</evidence>
<dbReference type="Pfam" id="PF00126">
    <property type="entry name" value="HTH_1"/>
    <property type="match status" value="1"/>
</dbReference>
<keyword evidence="5" id="KW-0804">Transcription</keyword>
<evidence type="ECO:0000256" key="5">
    <source>
        <dbReference type="ARBA" id="ARBA00023163"/>
    </source>
</evidence>
<dbReference type="Pfam" id="PF03466">
    <property type="entry name" value="LysR_substrate"/>
    <property type="match status" value="1"/>
</dbReference>
<dbReference type="AlphaFoldDB" id="A0A7Y6NNB9"/>
<dbReference type="SUPFAM" id="SSF46785">
    <property type="entry name" value="Winged helix' DNA-binding domain"/>
    <property type="match status" value="1"/>
</dbReference>
<dbReference type="Gene3D" id="3.40.190.290">
    <property type="match status" value="1"/>
</dbReference>
<evidence type="ECO:0000256" key="1">
    <source>
        <dbReference type="ARBA" id="ARBA00009437"/>
    </source>
</evidence>
<dbReference type="GO" id="GO:2000142">
    <property type="term" value="P:regulation of DNA-templated transcription initiation"/>
    <property type="evidence" value="ECO:0007669"/>
    <property type="project" value="TreeGrafter"/>
</dbReference>
<proteinExistence type="inferred from homology"/>
<dbReference type="InterPro" id="IPR005119">
    <property type="entry name" value="LysR_subst-bd"/>
</dbReference>
<dbReference type="GO" id="GO:0003677">
    <property type="term" value="F:DNA binding"/>
    <property type="evidence" value="ECO:0007669"/>
    <property type="project" value="UniProtKB-KW"/>
</dbReference>
<name>A0A7Y6NNB9_9BURK</name>
<protein>
    <submittedName>
        <fullName evidence="7">LysR family transcriptional regulator</fullName>
    </submittedName>
</protein>
<dbReference type="PROSITE" id="PS50931">
    <property type="entry name" value="HTH_LYSR"/>
    <property type="match status" value="1"/>
</dbReference>
<dbReference type="Gene3D" id="1.10.10.10">
    <property type="entry name" value="Winged helix-like DNA-binding domain superfamily/Winged helix DNA-binding domain"/>
    <property type="match status" value="1"/>
</dbReference>
<comment type="caution">
    <text evidence="7">The sequence shown here is derived from an EMBL/GenBank/DDBJ whole genome shotgun (WGS) entry which is preliminary data.</text>
</comment>
<dbReference type="PANTHER" id="PTHR30293:SF0">
    <property type="entry name" value="NITROGEN ASSIMILATION REGULATORY PROTEIN NAC"/>
    <property type="match status" value="1"/>
</dbReference>
<keyword evidence="4" id="KW-0010">Activator</keyword>
<evidence type="ECO:0000259" key="6">
    <source>
        <dbReference type="PROSITE" id="PS50931"/>
    </source>
</evidence>
<accession>A0A7Y6NNB9</accession>
<dbReference type="SUPFAM" id="SSF53850">
    <property type="entry name" value="Periplasmic binding protein-like II"/>
    <property type="match status" value="1"/>
</dbReference>
<evidence type="ECO:0000256" key="2">
    <source>
        <dbReference type="ARBA" id="ARBA00023015"/>
    </source>
</evidence>
<dbReference type="PRINTS" id="PR00039">
    <property type="entry name" value="HTHLYSR"/>
</dbReference>
<evidence type="ECO:0000256" key="4">
    <source>
        <dbReference type="ARBA" id="ARBA00023159"/>
    </source>
</evidence>
<dbReference type="InterPro" id="IPR036388">
    <property type="entry name" value="WH-like_DNA-bd_sf"/>
</dbReference>
<feature type="domain" description="HTH lysR-type" evidence="6">
    <location>
        <begin position="1"/>
        <end position="58"/>
    </location>
</feature>
<keyword evidence="3" id="KW-0238">DNA-binding</keyword>
<keyword evidence="8" id="KW-1185">Reference proteome</keyword>
<evidence type="ECO:0000313" key="8">
    <source>
        <dbReference type="Proteomes" id="UP000529637"/>
    </source>
</evidence>
<dbReference type="GO" id="GO:0003700">
    <property type="term" value="F:DNA-binding transcription factor activity"/>
    <property type="evidence" value="ECO:0007669"/>
    <property type="project" value="InterPro"/>
</dbReference>
<organism evidence="7 8">
    <name type="scientific">Piscinibacter koreensis</name>
    <dbReference type="NCBI Taxonomy" id="2742824"/>
    <lineage>
        <taxon>Bacteria</taxon>
        <taxon>Pseudomonadati</taxon>
        <taxon>Pseudomonadota</taxon>
        <taxon>Betaproteobacteria</taxon>
        <taxon>Burkholderiales</taxon>
        <taxon>Sphaerotilaceae</taxon>
        <taxon>Piscinibacter</taxon>
    </lineage>
</organism>
<dbReference type="Proteomes" id="UP000529637">
    <property type="component" value="Unassembled WGS sequence"/>
</dbReference>
<evidence type="ECO:0000313" key="7">
    <source>
        <dbReference type="EMBL" id="NUZ06340.1"/>
    </source>
</evidence>
<dbReference type="PANTHER" id="PTHR30293">
    <property type="entry name" value="TRANSCRIPTIONAL REGULATORY PROTEIN NAC-RELATED"/>
    <property type="match status" value="1"/>
</dbReference>
<dbReference type="EMBL" id="JABWMJ010000004">
    <property type="protein sequence ID" value="NUZ06340.1"/>
    <property type="molecule type" value="Genomic_DNA"/>
</dbReference>
<dbReference type="FunFam" id="1.10.10.10:FF:000001">
    <property type="entry name" value="LysR family transcriptional regulator"/>
    <property type="match status" value="1"/>
</dbReference>
<comment type="similarity">
    <text evidence="1">Belongs to the LysR transcriptional regulatory family.</text>
</comment>
<dbReference type="InterPro" id="IPR036390">
    <property type="entry name" value="WH_DNA-bd_sf"/>
</dbReference>
<gene>
    <name evidence="7" type="ORF">HQN59_11275</name>
</gene>
<dbReference type="RefSeq" id="WP_176069158.1">
    <property type="nucleotide sequence ID" value="NZ_JABWMJ010000004.1"/>
</dbReference>